<gene>
    <name evidence="3" type="ORF">CP911_14970</name>
</gene>
<name>A0A2A5MI67_9ENTR</name>
<accession>A0A2A5MI67</accession>
<dbReference type="RefSeq" id="WP_004213110.1">
    <property type="nucleotide sequence ID" value="NZ_BQUB01000007.1"/>
</dbReference>
<feature type="transmembrane region" description="Helical" evidence="2">
    <location>
        <begin position="32"/>
        <end position="49"/>
    </location>
</feature>
<keyword evidence="2" id="KW-0472">Membrane</keyword>
<feature type="coiled-coil region" evidence="1">
    <location>
        <begin position="47"/>
        <end position="74"/>
    </location>
</feature>
<comment type="caution">
    <text evidence="3">The sequence shown here is derived from an EMBL/GenBank/DDBJ whole genome shotgun (WGS) entry which is preliminary data.</text>
</comment>
<dbReference type="AlphaFoldDB" id="A0A2A5MI67"/>
<evidence type="ECO:0000313" key="4">
    <source>
        <dbReference type="Proteomes" id="UP000217648"/>
    </source>
</evidence>
<proteinExistence type="predicted"/>
<sequence length="94" mass="10542">MGMTLDRINEYFAFATSALVTGVGVMTVSEKLALAGLLLGIVSAVRLAIHRRRIEQASQRRNDLIEQILRQAETRNLSDRERQLLEQLHGDKPA</sequence>
<keyword evidence="2" id="KW-0812">Transmembrane</keyword>
<keyword evidence="1" id="KW-0175">Coiled coil</keyword>
<reference evidence="3 4" key="1">
    <citation type="submission" date="2017-09" db="EMBL/GenBank/DDBJ databases">
        <title>Mdr eskape-Ghana.</title>
        <authorList>
            <person name="Agyepong N."/>
            <person name="Janice J."/>
            <person name="Samuelsen O."/>
            <person name="Owusu-Ofori A."/>
            <person name="Sundsfjord A."/>
            <person name="Essack S."/>
            <person name="Pedersen T."/>
        </authorList>
    </citation>
    <scope>NUCLEOTIDE SEQUENCE [LARGE SCALE GENOMIC DNA]</scope>
    <source>
        <strain evidence="3 4">46</strain>
    </source>
</reference>
<dbReference type="EMBL" id="NXHG01000008">
    <property type="protein sequence ID" value="PCM60596.1"/>
    <property type="molecule type" value="Genomic_DNA"/>
</dbReference>
<evidence type="ECO:0000256" key="2">
    <source>
        <dbReference type="SAM" id="Phobius"/>
    </source>
</evidence>
<dbReference type="STRING" id="1463164.KQS06HV_90102"/>
<dbReference type="Proteomes" id="UP000217648">
    <property type="component" value="Unassembled WGS sequence"/>
</dbReference>
<evidence type="ECO:0000256" key="1">
    <source>
        <dbReference type="SAM" id="Coils"/>
    </source>
</evidence>
<organism evidence="3 4">
    <name type="scientific">Klebsiella quasipneumoniae</name>
    <dbReference type="NCBI Taxonomy" id="1463165"/>
    <lineage>
        <taxon>Bacteria</taxon>
        <taxon>Pseudomonadati</taxon>
        <taxon>Pseudomonadota</taxon>
        <taxon>Gammaproteobacteria</taxon>
        <taxon>Enterobacterales</taxon>
        <taxon>Enterobacteriaceae</taxon>
        <taxon>Klebsiella/Raoultella group</taxon>
        <taxon>Klebsiella</taxon>
        <taxon>Klebsiella pneumoniae complex</taxon>
    </lineage>
</organism>
<protein>
    <submittedName>
        <fullName evidence="3">Phage tail protein</fullName>
    </submittedName>
</protein>
<keyword evidence="2" id="KW-1133">Transmembrane helix</keyword>
<evidence type="ECO:0000313" key="3">
    <source>
        <dbReference type="EMBL" id="PCM60596.1"/>
    </source>
</evidence>